<evidence type="ECO:0000256" key="2">
    <source>
        <dbReference type="PIRSR" id="PIRSR613078-2"/>
    </source>
</evidence>
<dbReference type="CDD" id="cd07067">
    <property type="entry name" value="HP_PGM_like"/>
    <property type="match status" value="1"/>
</dbReference>
<feature type="binding site" evidence="2">
    <location>
        <position position="58"/>
    </location>
    <ligand>
        <name>substrate</name>
    </ligand>
</feature>
<dbReference type="Gene3D" id="3.40.50.1240">
    <property type="entry name" value="Phosphoglycerate mutase-like"/>
    <property type="match status" value="1"/>
</dbReference>
<dbReference type="PATRIC" id="fig|471514.4.peg.4679"/>
<dbReference type="Proteomes" id="UP000050482">
    <property type="component" value="Unassembled WGS sequence"/>
</dbReference>
<reference evidence="3 4" key="1">
    <citation type="submission" date="2015-09" db="EMBL/GenBank/DDBJ databases">
        <title>Draft genome sequence of Alicyclobacillus ferrooxydans DSM 22381.</title>
        <authorList>
            <person name="Hemp J."/>
        </authorList>
    </citation>
    <scope>NUCLEOTIDE SEQUENCE [LARGE SCALE GENOMIC DNA]</scope>
    <source>
        <strain evidence="3 4">TC-34</strain>
    </source>
</reference>
<dbReference type="OrthoDB" id="9782128at2"/>
<dbReference type="AlphaFoldDB" id="A0A0P9CH23"/>
<evidence type="ECO:0000313" key="4">
    <source>
        <dbReference type="Proteomes" id="UP000050482"/>
    </source>
</evidence>
<comment type="caution">
    <text evidence="3">The sequence shown here is derived from an EMBL/GenBank/DDBJ whole genome shotgun (WGS) entry which is preliminary data.</text>
</comment>
<dbReference type="GO" id="GO:0005737">
    <property type="term" value="C:cytoplasm"/>
    <property type="evidence" value="ECO:0007669"/>
    <property type="project" value="TreeGrafter"/>
</dbReference>
<feature type="binding site" evidence="2">
    <location>
        <position position="93"/>
    </location>
    <ligand>
        <name>substrate</name>
    </ligand>
</feature>
<evidence type="ECO:0008006" key="5">
    <source>
        <dbReference type="Google" id="ProtNLM"/>
    </source>
</evidence>
<keyword evidence="4" id="KW-1185">Reference proteome</keyword>
<organism evidence="3 4">
    <name type="scientific">Alicyclobacillus ferrooxydans</name>
    <dbReference type="NCBI Taxonomy" id="471514"/>
    <lineage>
        <taxon>Bacteria</taxon>
        <taxon>Bacillati</taxon>
        <taxon>Bacillota</taxon>
        <taxon>Bacilli</taxon>
        <taxon>Bacillales</taxon>
        <taxon>Alicyclobacillaceae</taxon>
        <taxon>Alicyclobacillus</taxon>
    </lineage>
</organism>
<dbReference type="RefSeq" id="WP_054970702.1">
    <property type="nucleotide sequence ID" value="NZ_LJCO01000079.1"/>
</dbReference>
<dbReference type="STRING" id="471514.AN477_18740"/>
<dbReference type="PANTHER" id="PTHR48100">
    <property type="entry name" value="BROAD-SPECIFICITY PHOSPHATASE YOR283W-RELATED"/>
    <property type="match status" value="1"/>
</dbReference>
<gene>
    <name evidence="3" type="ORF">AN477_18740</name>
</gene>
<evidence type="ECO:0000256" key="1">
    <source>
        <dbReference type="PIRSR" id="PIRSR613078-1"/>
    </source>
</evidence>
<dbReference type="EMBL" id="LJCO01000079">
    <property type="protein sequence ID" value="KPV42331.1"/>
    <property type="molecule type" value="Genomic_DNA"/>
</dbReference>
<feature type="binding site" evidence="2">
    <location>
        <begin position="8"/>
        <end position="15"/>
    </location>
    <ligand>
        <name>substrate</name>
    </ligand>
</feature>
<accession>A0A0P9CH23</accession>
<protein>
    <recommendedName>
        <fullName evidence="5">Phosphoglycerate mutase</fullName>
    </recommendedName>
</protein>
<dbReference type="InterPro" id="IPR013078">
    <property type="entry name" value="His_Pase_superF_clade-1"/>
</dbReference>
<dbReference type="InterPro" id="IPR029033">
    <property type="entry name" value="His_PPase_superfam"/>
</dbReference>
<feature type="active site" description="Proton donor/acceptor" evidence="1">
    <location>
        <position position="82"/>
    </location>
</feature>
<feature type="active site" description="Tele-phosphohistidine intermediate" evidence="1">
    <location>
        <position position="9"/>
    </location>
</feature>
<name>A0A0P9CH23_9BACL</name>
<dbReference type="SUPFAM" id="SSF53254">
    <property type="entry name" value="Phosphoglycerate mutase-like"/>
    <property type="match status" value="1"/>
</dbReference>
<dbReference type="PANTHER" id="PTHR48100:SF1">
    <property type="entry name" value="HISTIDINE PHOSPHATASE FAMILY PROTEIN-RELATED"/>
    <property type="match status" value="1"/>
</dbReference>
<dbReference type="InterPro" id="IPR050275">
    <property type="entry name" value="PGM_Phosphatase"/>
</dbReference>
<dbReference type="GO" id="GO:0016791">
    <property type="term" value="F:phosphatase activity"/>
    <property type="evidence" value="ECO:0007669"/>
    <property type="project" value="TreeGrafter"/>
</dbReference>
<sequence length="212" mass="24369">MFELYATRHGQTEWNIEGRMQGHLDSPLTQLGVRQATRLGEALSHINFDVIYASPSARAVNTAELIRGNKEVAIKLDERLREIRVGSWEGKLKSEIEETFPEAYQTYRQAPHLYKAVNGGETFFHVAERVGSFLNELLSADEERRVLVVTHTVTLKLIMSRFEERSIERLWDPPFIHPTSLCHVVMKDDIYRIERYGDMSHVEHGGSYIGGR</sequence>
<dbReference type="SMART" id="SM00855">
    <property type="entry name" value="PGAM"/>
    <property type="match status" value="1"/>
</dbReference>
<dbReference type="Pfam" id="PF00300">
    <property type="entry name" value="His_Phos_1"/>
    <property type="match status" value="1"/>
</dbReference>
<evidence type="ECO:0000313" key="3">
    <source>
        <dbReference type="EMBL" id="KPV42331.1"/>
    </source>
</evidence>
<proteinExistence type="predicted"/>